<proteinExistence type="inferred from homology"/>
<dbReference type="Proteomes" id="UP000034164">
    <property type="component" value="Unassembled WGS sequence"/>
</dbReference>
<keyword evidence="2" id="KW-0479">Metal-binding</keyword>
<evidence type="ECO:0000256" key="1">
    <source>
        <dbReference type="ARBA" id="ARBA00005495"/>
    </source>
</evidence>
<accession>A0A0G2J7T8</accession>
<dbReference type="GO" id="GO:0046872">
    <property type="term" value="F:metal ion binding"/>
    <property type="evidence" value="ECO:0007669"/>
    <property type="project" value="UniProtKB-KW"/>
</dbReference>
<reference evidence="7" key="1">
    <citation type="journal article" date="2015" name="PLoS Genet.">
        <title>The dynamic genome and transcriptome of the human fungal pathogen Blastomyces and close relative Emmonsia.</title>
        <authorList>
            <person name="Munoz J.F."/>
            <person name="Gauthier G.M."/>
            <person name="Desjardins C.A."/>
            <person name="Gallo J.E."/>
            <person name="Holder J."/>
            <person name="Sullivan T.D."/>
            <person name="Marty A.J."/>
            <person name="Carmen J.C."/>
            <person name="Chen Z."/>
            <person name="Ding L."/>
            <person name="Gujja S."/>
            <person name="Magrini V."/>
            <person name="Misas E."/>
            <person name="Mitreva M."/>
            <person name="Priest M."/>
            <person name="Saif S."/>
            <person name="Whiston E.A."/>
            <person name="Young S."/>
            <person name="Zeng Q."/>
            <person name="Goldman W.E."/>
            <person name="Mardis E.R."/>
            <person name="Taylor J.W."/>
            <person name="McEwen J.G."/>
            <person name="Clay O.K."/>
            <person name="Klein B.S."/>
            <person name="Cuomo C.A."/>
        </authorList>
    </citation>
    <scope>NUCLEOTIDE SEQUENCE [LARGE SCALE GENOMIC DNA]</scope>
    <source>
        <strain evidence="7">UAMH 3008</strain>
    </source>
</reference>
<dbReference type="SUPFAM" id="SSF51316">
    <property type="entry name" value="Mss4-like"/>
    <property type="match status" value="1"/>
</dbReference>
<evidence type="ECO:0000256" key="2">
    <source>
        <dbReference type="ARBA" id="ARBA00022723"/>
    </source>
</evidence>
<organism evidence="6 7">
    <name type="scientific">[Emmonsia] crescens</name>
    <dbReference type="NCBI Taxonomy" id="73230"/>
    <lineage>
        <taxon>Eukaryota</taxon>
        <taxon>Fungi</taxon>
        <taxon>Dikarya</taxon>
        <taxon>Ascomycota</taxon>
        <taxon>Pezizomycotina</taxon>
        <taxon>Eurotiomycetes</taxon>
        <taxon>Eurotiomycetidae</taxon>
        <taxon>Onygenales</taxon>
        <taxon>Ajellomycetaceae</taxon>
        <taxon>Emergomyces</taxon>
    </lineage>
</organism>
<name>A0A0G2J7T8_9EURO</name>
<comment type="similarity">
    <text evidence="1">Belongs to the Gfa family.</text>
</comment>
<dbReference type="OrthoDB" id="1601230at2759"/>
<sequence>MTTVKGRCHCGQIEFTVKMEALSHILCHCDACKLINGSDYTLNQIVPKENFELTKGTLGSYTYAGDSGNPVHCYFCSNCTTHIYHHQTAAGPKYVIRTAGLEGFKDWPVAAEIYAKNNIKWQPTIAAADHVFQLTPPS</sequence>
<dbReference type="VEuPathDB" id="FungiDB:EMCG_04108"/>
<keyword evidence="3" id="KW-0862">Zinc</keyword>
<dbReference type="InterPro" id="IPR011057">
    <property type="entry name" value="Mss4-like_sf"/>
</dbReference>
<keyword evidence="4" id="KW-0456">Lyase</keyword>
<dbReference type="EMBL" id="LCZI01001320">
    <property type="protein sequence ID" value="KKZ61236.1"/>
    <property type="molecule type" value="Genomic_DNA"/>
</dbReference>
<evidence type="ECO:0000259" key="5">
    <source>
        <dbReference type="PROSITE" id="PS51891"/>
    </source>
</evidence>
<dbReference type="PANTHER" id="PTHR33337:SF30">
    <property type="entry name" value="DUF636 DOMAIN PROTEIN (AFU_ORTHOLOGUE AFUA_1G03180)"/>
    <property type="match status" value="1"/>
</dbReference>
<dbReference type="InterPro" id="IPR006913">
    <property type="entry name" value="CENP-V/GFA"/>
</dbReference>
<dbReference type="Gene3D" id="3.90.1590.10">
    <property type="entry name" value="glutathione-dependent formaldehyde- activating enzyme (gfa)"/>
    <property type="match status" value="1"/>
</dbReference>
<dbReference type="PANTHER" id="PTHR33337">
    <property type="entry name" value="GFA DOMAIN-CONTAINING PROTEIN"/>
    <property type="match status" value="1"/>
</dbReference>
<comment type="caution">
    <text evidence="6">The sequence shown here is derived from an EMBL/GenBank/DDBJ whole genome shotgun (WGS) entry which is preliminary data.</text>
</comment>
<dbReference type="GO" id="GO:0016846">
    <property type="term" value="F:carbon-sulfur lyase activity"/>
    <property type="evidence" value="ECO:0007669"/>
    <property type="project" value="InterPro"/>
</dbReference>
<evidence type="ECO:0000313" key="7">
    <source>
        <dbReference type="Proteomes" id="UP000034164"/>
    </source>
</evidence>
<dbReference type="Pfam" id="PF04828">
    <property type="entry name" value="GFA"/>
    <property type="match status" value="1"/>
</dbReference>
<dbReference type="AlphaFoldDB" id="A0A0G2J7T8"/>
<gene>
    <name evidence="6" type="ORF">EMCG_04108</name>
</gene>
<evidence type="ECO:0000256" key="3">
    <source>
        <dbReference type="ARBA" id="ARBA00022833"/>
    </source>
</evidence>
<evidence type="ECO:0000313" key="6">
    <source>
        <dbReference type="EMBL" id="KKZ61236.1"/>
    </source>
</evidence>
<protein>
    <recommendedName>
        <fullName evidence="5">CENP-V/GFA domain-containing protein</fullName>
    </recommendedName>
</protein>
<feature type="domain" description="CENP-V/GFA" evidence="5">
    <location>
        <begin position="4"/>
        <end position="122"/>
    </location>
</feature>
<dbReference type="PROSITE" id="PS51891">
    <property type="entry name" value="CENP_V_GFA"/>
    <property type="match status" value="1"/>
</dbReference>
<evidence type="ECO:0000256" key="4">
    <source>
        <dbReference type="ARBA" id="ARBA00023239"/>
    </source>
</evidence>